<feature type="compositionally biased region" description="Low complexity" evidence="1">
    <location>
        <begin position="29"/>
        <end position="42"/>
    </location>
</feature>
<dbReference type="GeneID" id="54485362"/>
<sequence length="95" mass="10048">MQIAEILSDLTSLRACDHAAAMALVSARPPSESSGQVVSSGQDQTAAASEADPDIARARDLVELHRAVKVAHRQGTLEMELEQARESVRKAVAGL</sequence>
<dbReference type="EMBL" id="ML996575">
    <property type="protein sequence ID" value="KAF2756648.1"/>
    <property type="molecule type" value="Genomic_DNA"/>
</dbReference>
<dbReference type="AlphaFoldDB" id="A0A6A6W156"/>
<feature type="region of interest" description="Disordered" evidence="1">
    <location>
        <begin position="27"/>
        <end position="54"/>
    </location>
</feature>
<feature type="non-terminal residue" evidence="2">
    <location>
        <position position="95"/>
    </location>
</feature>
<gene>
    <name evidence="2" type="ORF">EJ05DRAFT_477753</name>
</gene>
<dbReference type="Proteomes" id="UP000799437">
    <property type="component" value="Unassembled WGS sequence"/>
</dbReference>
<proteinExistence type="predicted"/>
<organism evidence="2 3">
    <name type="scientific">Pseudovirgaria hyperparasitica</name>
    <dbReference type="NCBI Taxonomy" id="470096"/>
    <lineage>
        <taxon>Eukaryota</taxon>
        <taxon>Fungi</taxon>
        <taxon>Dikarya</taxon>
        <taxon>Ascomycota</taxon>
        <taxon>Pezizomycotina</taxon>
        <taxon>Dothideomycetes</taxon>
        <taxon>Dothideomycetes incertae sedis</taxon>
        <taxon>Acrospermales</taxon>
        <taxon>Acrospermaceae</taxon>
        <taxon>Pseudovirgaria</taxon>
    </lineage>
</organism>
<reference evidence="2" key="1">
    <citation type="journal article" date="2020" name="Stud. Mycol.">
        <title>101 Dothideomycetes genomes: a test case for predicting lifestyles and emergence of pathogens.</title>
        <authorList>
            <person name="Haridas S."/>
            <person name="Albert R."/>
            <person name="Binder M."/>
            <person name="Bloem J."/>
            <person name="Labutti K."/>
            <person name="Salamov A."/>
            <person name="Andreopoulos B."/>
            <person name="Baker S."/>
            <person name="Barry K."/>
            <person name="Bills G."/>
            <person name="Bluhm B."/>
            <person name="Cannon C."/>
            <person name="Castanera R."/>
            <person name="Culley D."/>
            <person name="Daum C."/>
            <person name="Ezra D."/>
            <person name="Gonzalez J."/>
            <person name="Henrissat B."/>
            <person name="Kuo A."/>
            <person name="Liang C."/>
            <person name="Lipzen A."/>
            <person name="Lutzoni F."/>
            <person name="Magnuson J."/>
            <person name="Mondo S."/>
            <person name="Nolan M."/>
            <person name="Ohm R."/>
            <person name="Pangilinan J."/>
            <person name="Park H.-J."/>
            <person name="Ramirez L."/>
            <person name="Alfaro M."/>
            <person name="Sun H."/>
            <person name="Tritt A."/>
            <person name="Yoshinaga Y."/>
            <person name="Zwiers L.-H."/>
            <person name="Turgeon B."/>
            <person name="Goodwin S."/>
            <person name="Spatafora J."/>
            <person name="Crous P."/>
            <person name="Grigoriev I."/>
        </authorList>
    </citation>
    <scope>NUCLEOTIDE SEQUENCE</scope>
    <source>
        <strain evidence="2">CBS 121739</strain>
    </source>
</reference>
<name>A0A6A6W156_9PEZI</name>
<dbReference type="RefSeq" id="XP_033599099.1">
    <property type="nucleotide sequence ID" value="XM_033744308.1"/>
</dbReference>
<evidence type="ECO:0000256" key="1">
    <source>
        <dbReference type="SAM" id="MobiDB-lite"/>
    </source>
</evidence>
<keyword evidence="3" id="KW-1185">Reference proteome</keyword>
<evidence type="ECO:0000313" key="2">
    <source>
        <dbReference type="EMBL" id="KAF2756648.1"/>
    </source>
</evidence>
<accession>A0A6A6W156</accession>
<evidence type="ECO:0000313" key="3">
    <source>
        <dbReference type="Proteomes" id="UP000799437"/>
    </source>
</evidence>
<protein>
    <submittedName>
        <fullName evidence="2">Uncharacterized protein</fullName>
    </submittedName>
</protein>
<dbReference type="OrthoDB" id="5394455at2759"/>